<reference evidence="2 3" key="1">
    <citation type="journal article" date="2015" name="Mol. Plant Microbe Interact.">
        <title>Genome, transcriptome, and functional analyses of Penicillium expansum provide new insights into secondary metabolism and pathogenicity.</title>
        <authorList>
            <person name="Ballester A.R."/>
            <person name="Marcet-Houben M."/>
            <person name="Levin E."/>
            <person name="Sela N."/>
            <person name="Selma-Lazaro C."/>
            <person name="Carmona L."/>
            <person name="Wisniewski M."/>
            <person name="Droby S."/>
            <person name="Gonzalez-Candelas L."/>
            <person name="Gabaldon T."/>
        </authorList>
    </citation>
    <scope>NUCLEOTIDE SEQUENCE [LARGE SCALE GENOMIC DNA]</scope>
    <source>
        <strain evidence="2 3">PHI-1</strain>
    </source>
</reference>
<dbReference type="OMA" id="PWFEEMI"/>
<accession>A0A0A2L4F8</accession>
<evidence type="ECO:0000256" key="1">
    <source>
        <dbReference type="SAM" id="MobiDB-lite"/>
    </source>
</evidence>
<proteinExistence type="predicted"/>
<evidence type="ECO:0000313" key="3">
    <source>
        <dbReference type="Proteomes" id="UP000030104"/>
    </source>
</evidence>
<dbReference type="EMBL" id="JQGA01000717">
    <property type="protein sequence ID" value="KGO74063.1"/>
    <property type="molecule type" value="Genomic_DNA"/>
</dbReference>
<feature type="compositionally biased region" description="Basic and acidic residues" evidence="1">
    <location>
        <begin position="254"/>
        <end position="268"/>
    </location>
</feature>
<dbReference type="PhylomeDB" id="A0A0A2L4F8"/>
<dbReference type="OrthoDB" id="3907216at2759"/>
<sequence>MAFDPLHGSCSCGRNEYQINIPDDVTDHAEVYFDSSRDNRRLHGTPLSAWLRVPLGWYQSHTQSFFPDETHSSIRRIHSPRHAPQTQRVFCGYCGTPLTFWTEDPIEESNFVSVTIGSLLVDDQHALDDLRLLPRDFEDEDSRAGVPTSSDLAPALETTSSSVIVPPSNDSVDISRSLQHGRTGGIPWFEEMIEGSRLGRLMRARRGMGVSDDQSTSIQWEFSEWHDDGSGTGGFLQQDSDSGGRFRENRKRVSRADADIESPSKRAG</sequence>
<gene>
    <name evidence="2" type="ORF">PITC_097490</name>
</gene>
<dbReference type="InterPro" id="IPR011057">
    <property type="entry name" value="Mss4-like_sf"/>
</dbReference>
<dbReference type="Proteomes" id="UP000030104">
    <property type="component" value="Unassembled WGS sequence"/>
</dbReference>
<comment type="caution">
    <text evidence="2">The sequence shown here is derived from an EMBL/GenBank/DDBJ whole genome shotgun (WGS) entry which is preliminary data.</text>
</comment>
<evidence type="ECO:0000313" key="2">
    <source>
        <dbReference type="EMBL" id="KGO74063.1"/>
    </source>
</evidence>
<organism evidence="2 3">
    <name type="scientific">Penicillium italicum</name>
    <name type="common">Blue mold</name>
    <dbReference type="NCBI Taxonomy" id="40296"/>
    <lineage>
        <taxon>Eukaryota</taxon>
        <taxon>Fungi</taxon>
        <taxon>Dikarya</taxon>
        <taxon>Ascomycota</taxon>
        <taxon>Pezizomycotina</taxon>
        <taxon>Eurotiomycetes</taxon>
        <taxon>Eurotiomycetidae</taxon>
        <taxon>Eurotiales</taxon>
        <taxon>Aspergillaceae</taxon>
        <taxon>Penicillium</taxon>
    </lineage>
</organism>
<keyword evidence="3" id="KW-1185">Reference proteome</keyword>
<feature type="region of interest" description="Disordered" evidence="1">
    <location>
        <begin position="224"/>
        <end position="268"/>
    </location>
</feature>
<feature type="region of interest" description="Disordered" evidence="1">
    <location>
        <begin position="140"/>
        <end position="178"/>
    </location>
</feature>
<protein>
    <submittedName>
        <fullName evidence="2">Glutathione-dependent formaldehyde-activating enzyme/centromere protein V</fullName>
    </submittedName>
</protein>
<feature type="compositionally biased region" description="Polar residues" evidence="1">
    <location>
        <begin position="147"/>
        <end position="178"/>
    </location>
</feature>
<dbReference type="HOGENOM" id="CLU_098340_0_0_1"/>
<name>A0A0A2L4F8_PENIT</name>
<dbReference type="AlphaFoldDB" id="A0A0A2L4F8"/>
<dbReference type="Gene3D" id="3.90.1590.10">
    <property type="entry name" value="glutathione-dependent formaldehyde- activating enzyme (gfa)"/>
    <property type="match status" value="1"/>
</dbReference>
<dbReference type="STRING" id="40296.A0A0A2L4F8"/>
<dbReference type="SUPFAM" id="SSF51316">
    <property type="entry name" value="Mss4-like"/>
    <property type="match status" value="1"/>
</dbReference>